<keyword evidence="12" id="KW-0732">Signal</keyword>
<dbReference type="InterPro" id="IPR050924">
    <property type="entry name" value="Peroxiredoxin_BCP/PrxQ"/>
</dbReference>
<dbReference type="Pfam" id="PF00578">
    <property type="entry name" value="AhpC-TSA"/>
    <property type="match status" value="1"/>
</dbReference>
<dbReference type="PROSITE" id="PS51352">
    <property type="entry name" value="THIOREDOXIN_2"/>
    <property type="match status" value="1"/>
</dbReference>
<comment type="caution">
    <text evidence="14">The sequence shown here is derived from an EMBL/GenBank/DDBJ whole genome shotgun (WGS) entry which is preliminary data.</text>
</comment>
<protein>
    <recommendedName>
        <fullName evidence="2">thioredoxin-dependent peroxiredoxin</fullName>
        <ecNumber evidence="2">1.11.1.24</ecNumber>
    </recommendedName>
    <alternativeName>
        <fullName evidence="8">Thioredoxin peroxidase</fullName>
    </alternativeName>
    <alternativeName>
        <fullName evidence="10">Thioredoxin-dependent peroxiredoxin Bcp</fullName>
    </alternativeName>
</protein>
<evidence type="ECO:0000256" key="4">
    <source>
        <dbReference type="ARBA" id="ARBA00022862"/>
    </source>
</evidence>
<dbReference type="InterPro" id="IPR036249">
    <property type="entry name" value="Thioredoxin-like_sf"/>
</dbReference>
<dbReference type="RefSeq" id="WP_390299963.1">
    <property type="nucleotide sequence ID" value="NZ_JBHULI010000022.1"/>
</dbReference>
<dbReference type="EC" id="1.11.1.24" evidence="2"/>
<dbReference type="EMBL" id="JBHULI010000022">
    <property type="protein sequence ID" value="MFD2531966.1"/>
    <property type="molecule type" value="Genomic_DNA"/>
</dbReference>
<evidence type="ECO:0000256" key="1">
    <source>
        <dbReference type="ARBA" id="ARBA00003330"/>
    </source>
</evidence>
<evidence type="ECO:0000256" key="10">
    <source>
        <dbReference type="ARBA" id="ARBA00042639"/>
    </source>
</evidence>
<evidence type="ECO:0000256" key="5">
    <source>
        <dbReference type="ARBA" id="ARBA00023002"/>
    </source>
</evidence>
<evidence type="ECO:0000256" key="8">
    <source>
        <dbReference type="ARBA" id="ARBA00032824"/>
    </source>
</evidence>
<reference evidence="15" key="1">
    <citation type="journal article" date="2019" name="Int. J. Syst. Evol. Microbiol.">
        <title>The Global Catalogue of Microorganisms (GCM) 10K type strain sequencing project: providing services to taxonomists for standard genome sequencing and annotation.</title>
        <authorList>
            <consortium name="The Broad Institute Genomics Platform"/>
            <consortium name="The Broad Institute Genome Sequencing Center for Infectious Disease"/>
            <person name="Wu L."/>
            <person name="Ma J."/>
        </authorList>
    </citation>
    <scope>NUCLEOTIDE SEQUENCE [LARGE SCALE GENOMIC DNA]</scope>
    <source>
        <strain evidence="15">KCTC 52042</strain>
    </source>
</reference>
<dbReference type="SUPFAM" id="SSF52833">
    <property type="entry name" value="Thioredoxin-like"/>
    <property type="match status" value="1"/>
</dbReference>
<feature type="signal peptide" evidence="12">
    <location>
        <begin position="1"/>
        <end position="24"/>
    </location>
</feature>
<dbReference type="PANTHER" id="PTHR42801">
    <property type="entry name" value="THIOREDOXIN-DEPENDENT PEROXIDE REDUCTASE"/>
    <property type="match status" value="1"/>
</dbReference>
<comment type="similarity">
    <text evidence="9">Belongs to the peroxiredoxin family. BCP/PrxQ subfamily.</text>
</comment>
<keyword evidence="5" id="KW-0560">Oxidoreductase</keyword>
<comment type="function">
    <text evidence="1">Thiol-specific peroxidase that catalyzes the reduction of hydrogen peroxide and organic hydroperoxides to water and alcohols, respectively. Plays a role in cell protection against oxidative stress by detoxifying peroxides and as sensor of hydrogen peroxide-mediated signaling events.</text>
</comment>
<dbReference type="CDD" id="cd02970">
    <property type="entry name" value="PRX_like2"/>
    <property type="match status" value="1"/>
</dbReference>
<proteinExistence type="inferred from homology"/>
<evidence type="ECO:0000259" key="13">
    <source>
        <dbReference type="PROSITE" id="PS51352"/>
    </source>
</evidence>
<gene>
    <name evidence="14" type="ORF">ACFSVN_05875</name>
</gene>
<evidence type="ECO:0000256" key="12">
    <source>
        <dbReference type="SAM" id="SignalP"/>
    </source>
</evidence>
<comment type="catalytic activity">
    <reaction evidence="11">
        <text>a hydroperoxide + [thioredoxin]-dithiol = an alcohol + [thioredoxin]-disulfide + H2O</text>
        <dbReference type="Rhea" id="RHEA:62620"/>
        <dbReference type="Rhea" id="RHEA-COMP:10698"/>
        <dbReference type="Rhea" id="RHEA-COMP:10700"/>
        <dbReference type="ChEBI" id="CHEBI:15377"/>
        <dbReference type="ChEBI" id="CHEBI:29950"/>
        <dbReference type="ChEBI" id="CHEBI:30879"/>
        <dbReference type="ChEBI" id="CHEBI:35924"/>
        <dbReference type="ChEBI" id="CHEBI:50058"/>
        <dbReference type="EC" id="1.11.1.24"/>
    </reaction>
</comment>
<accession>A0ABW5JGU3</accession>
<organism evidence="14 15">
    <name type="scientific">Gracilimonas halophila</name>
    <dbReference type="NCBI Taxonomy" id="1834464"/>
    <lineage>
        <taxon>Bacteria</taxon>
        <taxon>Pseudomonadati</taxon>
        <taxon>Balneolota</taxon>
        <taxon>Balneolia</taxon>
        <taxon>Balneolales</taxon>
        <taxon>Balneolaceae</taxon>
        <taxon>Gracilimonas</taxon>
    </lineage>
</organism>
<feature type="domain" description="Thioredoxin" evidence="13">
    <location>
        <begin position="37"/>
        <end position="210"/>
    </location>
</feature>
<name>A0ABW5JGU3_9BACT</name>
<dbReference type="PANTHER" id="PTHR42801:SF7">
    <property type="entry name" value="SLL1159 PROTEIN"/>
    <property type="match status" value="1"/>
</dbReference>
<evidence type="ECO:0000256" key="2">
    <source>
        <dbReference type="ARBA" id="ARBA00013017"/>
    </source>
</evidence>
<evidence type="ECO:0000256" key="11">
    <source>
        <dbReference type="ARBA" id="ARBA00049091"/>
    </source>
</evidence>
<keyword evidence="6" id="KW-1015">Disulfide bond</keyword>
<dbReference type="Proteomes" id="UP001597460">
    <property type="component" value="Unassembled WGS sequence"/>
</dbReference>
<evidence type="ECO:0000256" key="7">
    <source>
        <dbReference type="ARBA" id="ARBA00023284"/>
    </source>
</evidence>
<sequence length="211" mass="23870">MYRSFPLLFIVISISLYSFNVALAQDFAQNANEVNPLLVSSEIPDVELKNIDNETVRLKELVSQQPSILVFYRGGWCPYCNRQLSDLNAIEEQLYEIGYQLLAISPDKPEKLKATLDKNELGYTLLSDSPMNVSKAFGIAFKVDQETVDRYKSIGLDLEGDSGYDHHLLPVPAVYIVNTDGIVKFNYVNPDYKERINGEVLLKAASVYYEN</sequence>
<feature type="chain" id="PRO_5045183123" description="thioredoxin-dependent peroxiredoxin" evidence="12">
    <location>
        <begin position="25"/>
        <end position="211"/>
    </location>
</feature>
<dbReference type="InterPro" id="IPR000866">
    <property type="entry name" value="AhpC/TSA"/>
</dbReference>
<dbReference type="InterPro" id="IPR013766">
    <property type="entry name" value="Thioredoxin_domain"/>
</dbReference>
<keyword evidence="3" id="KW-0575">Peroxidase</keyword>
<keyword evidence="4" id="KW-0049">Antioxidant</keyword>
<evidence type="ECO:0000256" key="6">
    <source>
        <dbReference type="ARBA" id="ARBA00023157"/>
    </source>
</evidence>
<evidence type="ECO:0000313" key="14">
    <source>
        <dbReference type="EMBL" id="MFD2531966.1"/>
    </source>
</evidence>
<evidence type="ECO:0000313" key="15">
    <source>
        <dbReference type="Proteomes" id="UP001597460"/>
    </source>
</evidence>
<keyword evidence="15" id="KW-1185">Reference proteome</keyword>
<evidence type="ECO:0000256" key="9">
    <source>
        <dbReference type="ARBA" id="ARBA00038489"/>
    </source>
</evidence>
<dbReference type="Gene3D" id="3.40.30.10">
    <property type="entry name" value="Glutaredoxin"/>
    <property type="match status" value="1"/>
</dbReference>
<keyword evidence="7" id="KW-0676">Redox-active center</keyword>
<evidence type="ECO:0000256" key="3">
    <source>
        <dbReference type="ARBA" id="ARBA00022559"/>
    </source>
</evidence>